<evidence type="ECO:0000256" key="1">
    <source>
        <dbReference type="ARBA" id="ARBA00010718"/>
    </source>
</evidence>
<sequence length="271" mass="28900">MGAARRARSLHPSRITTTVTIKMKTRIAFAALGTLFCTALASAVEAPHWTYQGKTGASHWASLESDYAVCGTGQRQSPINIETRKVTGTTAQPVSLAYAPASAEVINNGHTIQVEPANGGALTIDGVEYKLAQFHFHTPSEERIDGKSYPLVAHLVHKSADGKLAVIAVLFRTGKTNAALQPVFAALPGKAGARHAVDGTIDVGALLPANRDNYTFIGSLTTPPCSEDVRWVVMKTPVSISQKQLAAFRKLYSMNARPVQAVNGREIQAGK</sequence>
<dbReference type="InterPro" id="IPR023561">
    <property type="entry name" value="Carbonic_anhydrase_a-class"/>
</dbReference>
<keyword evidence="5 8" id="KW-0456">Lyase</keyword>
<dbReference type="EC" id="4.2.1.1" evidence="2"/>
<keyword evidence="3" id="KW-0479">Metal-binding</keyword>
<accession>A0ABM8WKY3</accession>
<name>A0ABM8WKY3_9BURK</name>
<dbReference type="Pfam" id="PF00194">
    <property type="entry name" value="Carb_anhydrase"/>
    <property type="match status" value="1"/>
</dbReference>
<organism evidence="8 9">
    <name type="scientific">Cupriavidus pinatubonensis</name>
    <dbReference type="NCBI Taxonomy" id="248026"/>
    <lineage>
        <taxon>Bacteria</taxon>
        <taxon>Pseudomonadati</taxon>
        <taxon>Pseudomonadota</taxon>
        <taxon>Betaproteobacteria</taxon>
        <taxon>Burkholderiales</taxon>
        <taxon>Burkholderiaceae</taxon>
        <taxon>Cupriavidus</taxon>
    </lineage>
</organism>
<dbReference type="GO" id="GO:0004089">
    <property type="term" value="F:carbonate dehydratase activity"/>
    <property type="evidence" value="ECO:0007669"/>
    <property type="project" value="UniProtKB-EC"/>
</dbReference>
<reference evidence="8 9" key="1">
    <citation type="submission" date="2021-08" db="EMBL/GenBank/DDBJ databases">
        <authorList>
            <person name="Peeters C."/>
        </authorList>
    </citation>
    <scope>NUCLEOTIDE SEQUENCE [LARGE SCALE GENOMIC DNA]</scope>
    <source>
        <strain evidence="8 9">LMG 23994</strain>
    </source>
</reference>
<feature type="domain" description="Alpha-carbonic anhydrase" evidence="7">
    <location>
        <begin position="47"/>
        <end position="271"/>
    </location>
</feature>
<dbReference type="SMART" id="SM01057">
    <property type="entry name" value="Carb_anhydrase"/>
    <property type="match status" value="1"/>
</dbReference>
<evidence type="ECO:0000313" key="8">
    <source>
        <dbReference type="EMBL" id="CAG9168011.1"/>
    </source>
</evidence>
<dbReference type="Proteomes" id="UP000701702">
    <property type="component" value="Unassembled WGS sequence"/>
</dbReference>
<dbReference type="EMBL" id="CAJZAF010000005">
    <property type="protein sequence ID" value="CAG9168011.1"/>
    <property type="molecule type" value="Genomic_DNA"/>
</dbReference>
<dbReference type="PROSITE" id="PS51144">
    <property type="entry name" value="ALPHA_CA_2"/>
    <property type="match status" value="1"/>
</dbReference>
<keyword evidence="4" id="KW-0862">Zinc</keyword>
<dbReference type="Gene3D" id="3.10.200.10">
    <property type="entry name" value="Alpha carbonic anhydrase"/>
    <property type="match status" value="1"/>
</dbReference>
<evidence type="ECO:0000256" key="6">
    <source>
        <dbReference type="ARBA" id="ARBA00048348"/>
    </source>
</evidence>
<evidence type="ECO:0000259" key="7">
    <source>
        <dbReference type="PROSITE" id="PS51144"/>
    </source>
</evidence>
<dbReference type="InterPro" id="IPR041891">
    <property type="entry name" value="Alpha_CA_prokaryot-like"/>
</dbReference>
<dbReference type="CDD" id="cd03124">
    <property type="entry name" value="alpha_CA_prokaryotic_like"/>
    <property type="match status" value="1"/>
</dbReference>
<evidence type="ECO:0000256" key="5">
    <source>
        <dbReference type="ARBA" id="ARBA00023239"/>
    </source>
</evidence>
<protein>
    <recommendedName>
        <fullName evidence="2">carbonic anhydrase</fullName>
        <ecNumber evidence="2">4.2.1.1</ecNumber>
    </recommendedName>
</protein>
<comment type="catalytic activity">
    <reaction evidence="6">
        <text>hydrogencarbonate + H(+) = CO2 + H2O</text>
        <dbReference type="Rhea" id="RHEA:10748"/>
        <dbReference type="ChEBI" id="CHEBI:15377"/>
        <dbReference type="ChEBI" id="CHEBI:15378"/>
        <dbReference type="ChEBI" id="CHEBI:16526"/>
        <dbReference type="ChEBI" id="CHEBI:17544"/>
        <dbReference type="EC" id="4.2.1.1"/>
    </reaction>
</comment>
<keyword evidence="9" id="KW-1185">Reference proteome</keyword>
<evidence type="ECO:0000313" key="9">
    <source>
        <dbReference type="Proteomes" id="UP000701702"/>
    </source>
</evidence>
<dbReference type="PANTHER" id="PTHR18952">
    <property type="entry name" value="CARBONIC ANHYDRASE"/>
    <property type="match status" value="1"/>
</dbReference>
<comment type="similarity">
    <text evidence="1">Belongs to the alpha-carbonic anhydrase family.</text>
</comment>
<dbReference type="PANTHER" id="PTHR18952:SF265">
    <property type="entry name" value="CARBONIC ANHYDRASE"/>
    <property type="match status" value="1"/>
</dbReference>
<proteinExistence type="inferred from homology"/>
<comment type="caution">
    <text evidence="8">The sequence shown here is derived from an EMBL/GenBank/DDBJ whole genome shotgun (WGS) entry which is preliminary data.</text>
</comment>
<gene>
    <name evidence="8" type="primary">cah</name>
    <name evidence="8" type="ORF">LMG23994_01276</name>
</gene>
<evidence type="ECO:0000256" key="3">
    <source>
        <dbReference type="ARBA" id="ARBA00022723"/>
    </source>
</evidence>
<evidence type="ECO:0000256" key="4">
    <source>
        <dbReference type="ARBA" id="ARBA00022833"/>
    </source>
</evidence>
<dbReference type="InterPro" id="IPR036398">
    <property type="entry name" value="CA_dom_sf"/>
</dbReference>
<evidence type="ECO:0000256" key="2">
    <source>
        <dbReference type="ARBA" id="ARBA00012925"/>
    </source>
</evidence>
<dbReference type="SUPFAM" id="SSF51069">
    <property type="entry name" value="Carbonic anhydrase"/>
    <property type="match status" value="1"/>
</dbReference>
<dbReference type="InterPro" id="IPR001148">
    <property type="entry name" value="CA_dom"/>
</dbReference>